<dbReference type="EMBL" id="KQ979180">
    <property type="protein sequence ID" value="KYN22355.1"/>
    <property type="molecule type" value="Genomic_DNA"/>
</dbReference>
<dbReference type="AlphaFoldDB" id="A0A151JBN1"/>
<dbReference type="PANTHER" id="PTHR22930:SF269">
    <property type="entry name" value="NUCLEASE HARBI1-LIKE PROTEIN"/>
    <property type="match status" value="1"/>
</dbReference>
<dbReference type="GO" id="GO:0004518">
    <property type="term" value="F:nuclease activity"/>
    <property type="evidence" value="ECO:0007669"/>
    <property type="project" value="UniProtKB-KW"/>
</dbReference>
<reference evidence="9 10" key="1">
    <citation type="submission" date="2015-09" db="EMBL/GenBank/DDBJ databases">
        <title>Trachymyrmex cornetzi WGS genome.</title>
        <authorList>
            <person name="Nygaard S."/>
            <person name="Hu H."/>
            <person name="Boomsma J."/>
            <person name="Zhang G."/>
        </authorList>
    </citation>
    <scope>NUCLEOTIDE SEQUENCE [LARGE SCALE GENOMIC DNA]</scope>
    <source>
        <strain evidence="9">Tcor2-1</strain>
        <tissue evidence="9">Whole body</tissue>
    </source>
</reference>
<comment type="similarity">
    <text evidence="3">Belongs to the HARBI1 family.</text>
</comment>
<comment type="subcellular location">
    <subcellularLocation>
        <location evidence="2">Nucleus</location>
    </subcellularLocation>
</comment>
<proteinExistence type="inferred from homology"/>
<dbReference type="GO" id="GO:0046872">
    <property type="term" value="F:metal ion binding"/>
    <property type="evidence" value="ECO:0007669"/>
    <property type="project" value="UniProtKB-KW"/>
</dbReference>
<keyword evidence="4" id="KW-0540">Nuclease</keyword>
<dbReference type="Pfam" id="PF13359">
    <property type="entry name" value="DDE_Tnp_4"/>
    <property type="match status" value="1"/>
</dbReference>
<dbReference type="InterPro" id="IPR045249">
    <property type="entry name" value="HARBI1-like"/>
</dbReference>
<keyword evidence="5" id="KW-0479">Metal-binding</keyword>
<dbReference type="PANTHER" id="PTHR22930">
    <property type="match status" value="1"/>
</dbReference>
<sequence length="254" mass="28768">MKYKREGNQRMWVRPIFTQLQRHLQGDSLAIEMQLQDQEMFYNYCRISVELFDQLLSIVGPLIEKQNVVRDPISARTRLLVCLRYLASGDSMASISYALRIGVSTVSKIISETCAALWITLHESVMPVPNEESWLRIANEFERKWNFLYCLGAIDGKHIVIQAPPHSGSVYYNYKGTHSINLLAVSDADYCFTLVDIGAEGRQSDGGIFANSKFGQRLERNKINLPQPSAVEPPLPYVLVADEVFALKSYDATI</sequence>
<accession>A0A151JBN1</accession>
<dbReference type="GO" id="GO:0005634">
    <property type="term" value="C:nucleus"/>
    <property type="evidence" value="ECO:0007669"/>
    <property type="project" value="UniProtKB-SubCell"/>
</dbReference>
<dbReference type="STRING" id="471704.A0A151JBN1"/>
<organism evidence="9 10">
    <name type="scientific">Trachymyrmex cornetzi</name>
    <dbReference type="NCBI Taxonomy" id="471704"/>
    <lineage>
        <taxon>Eukaryota</taxon>
        <taxon>Metazoa</taxon>
        <taxon>Ecdysozoa</taxon>
        <taxon>Arthropoda</taxon>
        <taxon>Hexapoda</taxon>
        <taxon>Insecta</taxon>
        <taxon>Pterygota</taxon>
        <taxon>Neoptera</taxon>
        <taxon>Endopterygota</taxon>
        <taxon>Hymenoptera</taxon>
        <taxon>Apocrita</taxon>
        <taxon>Aculeata</taxon>
        <taxon>Formicoidea</taxon>
        <taxon>Formicidae</taxon>
        <taxon>Myrmicinae</taxon>
        <taxon>Trachymyrmex</taxon>
    </lineage>
</organism>
<comment type="cofactor">
    <cofactor evidence="1">
        <name>a divalent metal cation</name>
        <dbReference type="ChEBI" id="CHEBI:60240"/>
    </cofactor>
</comment>
<evidence type="ECO:0000259" key="8">
    <source>
        <dbReference type="Pfam" id="PF13359"/>
    </source>
</evidence>
<feature type="domain" description="DDE Tnp4" evidence="8">
    <location>
        <begin position="154"/>
        <end position="249"/>
    </location>
</feature>
<evidence type="ECO:0000256" key="4">
    <source>
        <dbReference type="ARBA" id="ARBA00022722"/>
    </source>
</evidence>
<dbReference type="InterPro" id="IPR027806">
    <property type="entry name" value="HARBI1_dom"/>
</dbReference>
<name>A0A151JBN1_9HYME</name>
<evidence type="ECO:0000256" key="3">
    <source>
        <dbReference type="ARBA" id="ARBA00006958"/>
    </source>
</evidence>
<evidence type="ECO:0000313" key="10">
    <source>
        <dbReference type="Proteomes" id="UP000078492"/>
    </source>
</evidence>
<protein>
    <submittedName>
        <fullName evidence="9">Putative nuclease HARBI1</fullName>
    </submittedName>
</protein>
<keyword evidence="7" id="KW-0539">Nucleus</keyword>
<keyword evidence="6" id="KW-0378">Hydrolase</keyword>
<evidence type="ECO:0000313" key="9">
    <source>
        <dbReference type="EMBL" id="KYN22355.1"/>
    </source>
</evidence>
<keyword evidence="10" id="KW-1185">Reference proteome</keyword>
<dbReference type="GO" id="GO:0016787">
    <property type="term" value="F:hydrolase activity"/>
    <property type="evidence" value="ECO:0007669"/>
    <property type="project" value="UniProtKB-KW"/>
</dbReference>
<dbReference type="Proteomes" id="UP000078492">
    <property type="component" value="Unassembled WGS sequence"/>
</dbReference>
<evidence type="ECO:0000256" key="6">
    <source>
        <dbReference type="ARBA" id="ARBA00022801"/>
    </source>
</evidence>
<gene>
    <name evidence="9" type="ORF">ALC57_05246</name>
</gene>
<evidence type="ECO:0000256" key="2">
    <source>
        <dbReference type="ARBA" id="ARBA00004123"/>
    </source>
</evidence>
<evidence type="ECO:0000256" key="1">
    <source>
        <dbReference type="ARBA" id="ARBA00001968"/>
    </source>
</evidence>
<evidence type="ECO:0000256" key="7">
    <source>
        <dbReference type="ARBA" id="ARBA00023242"/>
    </source>
</evidence>
<evidence type="ECO:0000256" key="5">
    <source>
        <dbReference type="ARBA" id="ARBA00022723"/>
    </source>
</evidence>